<dbReference type="CDD" id="cd06261">
    <property type="entry name" value="TM_PBP2"/>
    <property type="match status" value="1"/>
</dbReference>
<organism evidence="11 12">
    <name type="scientific">Spelaeicoccus albus</name>
    <dbReference type="NCBI Taxonomy" id="1280376"/>
    <lineage>
        <taxon>Bacteria</taxon>
        <taxon>Bacillati</taxon>
        <taxon>Actinomycetota</taxon>
        <taxon>Actinomycetes</taxon>
        <taxon>Micrococcales</taxon>
        <taxon>Brevibacteriaceae</taxon>
        <taxon>Spelaeicoccus</taxon>
    </lineage>
</organism>
<dbReference type="PROSITE" id="PS50928">
    <property type="entry name" value="ABC_TM1"/>
    <property type="match status" value="1"/>
</dbReference>
<evidence type="ECO:0000256" key="5">
    <source>
        <dbReference type="ARBA" id="ARBA00022692"/>
    </source>
</evidence>
<feature type="transmembrane region" description="Helical" evidence="8">
    <location>
        <begin position="124"/>
        <end position="148"/>
    </location>
</feature>
<keyword evidence="5 8" id="KW-0812">Transmembrane</keyword>
<evidence type="ECO:0000256" key="3">
    <source>
        <dbReference type="ARBA" id="ARBA00022448"/>
    </source>
</evidence>
<comment type="caution">
    <text evidence="11">The sequence shown here is derived from an EMBL/GenBank/DDBJ whole genome shotgun (WGS) entry which is preliminary data.</text>
</comment>
<dbReference type="Gene3D" id="1.10.3720.10">
    <property type="entry name" value="MetI-like"/>
    <property type="match status" value="1"/>
</dbReference>
<keyword evidence="12" id="KW-1185">Reference proteome</keyword>
<dbReference type="PANTHER" id="PTHR43848:SF2">
    <property type="entry name" value="PUTRESCINE TRANSPORT SYSTEM PERMEASE PROTEIN POTI"/>
    <property type="match status" value="1"/>
</dbReference>
<gene>
    <name evidence="11" type="ORF">BJY26_000607</name>
</gene>
<evidence type="ECO:0000256" key="8">
    <source>
        <dbReference type="RuleBase" id="RU363032"/>
    </source>
</evidence>
<feature type="transmembrane region" description="Helical" evidence="8">
    <location>
        <begin position="90"/>
        <end position="112"/>
    </location>
</feature>
<name>A0A7Z0A9Y4_9MICO</name>
<evidence type="ECO:0000256" key="1">
    <source>
        <dbReference type="ARBA" id="ARBA00004651"/>
    </source>
</evidence>
<comment type="similarity">
    <text evidence="2">Belongs to the binding-protein-dependent transport system permease family. CysTW subfamily.</text>
</comment>
<comment type="subcellular location">
    <subcellularLocation>
        <location evidence="1 8">Cell membrane</location>
        <topology evidence="1 8">Multi-pass membrane protein</topology>
    </subcellularLocation>
</comment>
<accession>A0A7Z0A9Y4</accession>
<reference evidence="11 12" key="1">
    <citation type="submission" date="2020-07" db="EMBL/GenBank/DDBJ databases">
        <title>Sequencing the genomes of 1000 actinobacteria strains.</title>
        <authorList>
            <person name="Klenk H.-P."/>
        </authorList>
    </citation>
    <scope>NUCLEOTIDE SEQUENCE [LARGE SCALE GENOMIC DNA]</scope>
    <source>
        <strain evidence="11 12">DSM 26341</strain>
    </source>
</reference>
<dbReference type="PRINTS" id="PR00173">
    <property type="entry name" value="EDTRNSPORT"/>
</dbReference>
<feature type="transmembrane region" description="Helical" evidence="8">
    <location>
        <begin position="257"/>
        <end position="276"/>
    </location>
</feature>
<sequence>MTLSTTRPGQVDPAPEATEPQRRPRKRGRLLHAYTWLVIFWLCLPILVMIAFGFNATTGRYNFVWQGFTFRWYRELFAIPNLTNALINSLTIAVIVTVIATVLGTFVGLALGRYKFRGRSGIDLLLFANIAAPEIAIGAALLSLFVSLGIPRGYWTIVVAHVMFDIAYVAITVRARTAGYDQSLEEAAADLGAGPWTTFRLITLRVIMPGVMAGAMLSFALSIDDFIITQFTAGQTLTFPLWVWGASRVGTPPQVNVMGTLIFVFGVLLVLGNIAIMRRRDKSSRTPAE</sequence>
<proteinExistence type="inferred from homology"/>
<evidence type="ECO:0000256" key="9">
    <source>
        <dbReference type="SAM" id="MobiDB-lite"/>
    </source>
</evidence>
<feature type="transmembrane region" description="Helical" evidence="8">
    <location>
        <begin position="31"/>
        <end position="54"/>
    </location>
</feature>
<dbReference type="Proteomes" id="UP000539111">
    <property type="component" value="Unassembled WGS sequence"/>
</dbReference>
<dbReference type="GO" id="GO:0055085">
    <property type="term" value="P:transmembrane transport"/>
    <property type="evidence" value="ECO:0007669"/>
    <property type="project" value="InterPro"/>
</dbReference>
<evidence type="ECO:0000256" key="7">
    <source>
        <dbReference type="ARBA" id="ARBA00023136"/>
    </source>
</evidence>
<dbReference type="SUPFAM" id="SSF161098">
    <property type="entry name" value="MetI-like"/>
    <property type="match status" value="1"/>
</dbReference>
<dbReference type="GO" id="GO:0005886">
    <property type="term" value="C:plasma membrane"/>
    <property type="evidence" value="ECO:0007669"/>
    <property type="project" value="UniProtKB-SubCell"/>
</dbReference>
<keyword evidence="4" id="KW-1003">Cell membrane</keyword>
<dbReference type="AlphaFoldDB" id="A0A7Z0A9Y4"/>
<evidence type="ECO:0000256" key="2">
    <source>
        <dbReference type="ARBA" id="ARBA00007069"/>
    </source>
</evidence>
<protein>
    <submittedName>
        <fullName evidence="11">Spermidine/putrescine transport system permease protein</fullName>
    </submittedName>
</protein>
<feature type="transmembrane region" description="Helical" evidence="8">
    <location>
        <begin position="202"/>
        <end position="223"/>
    </location>
</feature>
<dbReference type="InterPro" id="IPR000515">
    <property type="entry name" value="MetI-like"/>
</dbReference>
<feature type="transmembrane region" description="Helical" evidence="8">
    <location>
        <begin position="154"/>
        <end position="173"/>
    </location>
</feature>
<dbReference type="InterPro" id="IPR035906">
    <property type="entry name" value="MetI-like_sf"/>
</dbReference>
<dbReference type="RefSeq" id="WP_179425538.1">
    <property type="nucleotide sequence ID" value="NZ_JACBZP010000001.1"/>
</dbReference>
<feature type="domain" description="ABC transmembrane type-1" evidence="10">
    <location>
        <begin position="86"/>
        <end position="273"/>
    </location>
</feature>
<dbReference type="PANTHER" id="PTHR43848">
    <property type="entry name" value="PUTRESCINE TRANSPORT SYSTEM PERMEASE PROTEIN POTI"/>
    <property type="match status" value="1"/>
</dbReference>
<keyword evidence="7 8" id="KW-0472">Membrane</keyword>
<evidence type="ECO:0000256" key="4">
    <source>
        <dbReference type="ARBA" id="ARBA00022475"/>
    </source>
</evidence>
<keyword evidence="3 8" id="KW-0813">Transport</keyword>
<evidence type="ECO:0000259" key="10">
    <source>
        <dbReference type="PROSITE" id="PS50928"/>
    </source>
</evidence>
<keyword evidence="6 8" id="KW-1133">Transmembrane helix</keyword>
<dbReference type="EMBL" id="JACBZP010000001">
    <property type="protein sequence ID" value="NYI66301.1"/>
    <property type="molecule type" value="Genomic_DNA"/>
</dbReference>
<evidence type="ECO:0000313" key="12">
    <source>
        <dbReference type="Proteomes" id="UP000539111"/>
    </source>
</evidence>
<evidence type="ECO:0000313" key="11">
    <source>
        <dbReference type="EMBL" id="NYI66301.1"/>
    </source>
</evidence>
<dbReference type="Pfam" id="PF00528">
    <property type="entry name" value="BPD_transp_1"/>
    <property type="match status" value="1"/>
</dbReference>
<dbReference type="InterPro" id="IPR051789">
    <property type="entry name" value="Bact_Polyamine_Transport"/>
</dbReference>
<evidence type="ECO:0000256" key="6">
    <source>
        <dbReference type="ARBA" id="ARBA00022989"/>
    </source>
</evidence>
<feature type="region of interest" description="Disordered" evidence="9">
    <location>
        <begin position="1"/>
        <end position="23"/>
    </location>
</feature>